<proteinExistence type="predicted"/>
<accession>M0A6N7</accession>
<evidence type="ECO:0000313" key="7">
    <source>
        <dbReference type="Proteomes" id="UP000011519"/>
    </source>
</evidence>
<feature type="transmembrane region" description="Helical" evidence="5">
    <location>
        <begin position="12"/>
        <end position="36"/>
    </location>
</feature>
<dbReference type="InterPro" id="IPR007318">
    <property type="entry name" value="Phopholipid_MeTrfase"/>
</dbReference>
<evidence type="ECO:0000256" key="2">
    <source>
        <dbReference type="ARBA" id="ARBA00022692"/>
    </source>
</evidence>
<keyword evidence="2 5" id="KW-0812">Transmembrane</keyword>
<dbReference type="OrthoDB" id="148346at2157"/>
<organism evidence="6 7">
    <name type="scientific">Natrialba hulunbeirensis JCM 10989</name>
    <dbReference type="NCBI Taxonomy" id="1227493"/>
    <lineage>
        <taxon>Archaea</taxon>
        <taxon>Methanobacteriati</taxon>
        <taxon>Methanobacteriota</taxon>
        <taxon>Stenosarchaea group</taxon>
        <taxon>Halobacteria</taxon>
        <taxon>Halobacteriales</taxon>
        <taxon>Natrialbaceae</taxon>
        <taxon>Natrialba</taxon>
    </lineage>
</organism>
<feature type="transmembrane region" description="Helical" evidence="5">
    <location>
        <begin position="128"/>
        <end position="161"/>
    </location>
</feature>
<sequence>MIELSSLPVPTAVFAASFALVIANLTGIVASALGVADYWPPGERTWQFYTHWTISHLLNVVLAVLAYLDWNSLGLPRVPSFAAGAVLFLGGFAAAFAAGHDLGVEETKGLSGELRTGGWYRYSRNPQYVGYIAATVGFALLTNSVLVAIVCTVFLCWWLALPFAEEPWLREQYGEEYERYAERVPRFVGRQTVRVLANSRNGVNG</sequence>
<evidence type="ECO:0000256" key="1">
    <source>
        <dbReference type="ARBA" id="ARBA00004127"/>
    </source>
</evidence>
<keyword evidence="7" id="KW-1185">Reference proteome</keyword>
<dbReference type="Pfam" id="PF04191">
    <property type="entry name" value="PEMT"/>
    <property type="match status" value="1"/>
</dbReference>
<keyword evidence="4 5" id="KW-0472">Membrane</keyword>
<comment type="subcellular location">
    <subcellularLocation>
        <location evidence="1">Endomembrane system</location>
        <topology evidence="1">Multi-pass membrane protein</topology>
    </subcellularLocation>
</comment>
<feature type="transmembrane region" description="Helical" evidence="5">
    <location>
        <begin position="80"/>
        <end position="99"/>
    </location>
</feature>
<dbReference type="Proteomes" id="UP000011519">
    <property type="component" value="Unassembled WGS sequence"/>
</dbReference>
<protein>
    <submittedName>
        <fullName evidence="6">Uncharacterized protein</fullName>
    </submittedName>
</protein>
<name>M0A6N7_9EURY</name>
<dbReference type="GO" id="GO:0012505">
    <property type="term" value="C:endomembrane system"/>
    <property type="evidence" value="ECO:0007669"/>
    <property type="project" value="UniProtKB-SubCell"/>
</dbReference>
<gene>
    <name evidence="6" type="ORF">C483_04959</name>
</gene>
<dbReference type="PATRIC" id="fig|1227493.4.peg.959"/>
<evidence type="ECO:0000256" key="5">
    <source>
        <dbReference type="SAM" id="Phobius"/>
    </source>
</evidence>
<dbReference type="EMBL" id="AOIM01000013">
    <property type="protein sequence ID" value="ELY94001.1"/>
    <property type="molecule type" value="Genomic_DNA"/>
</dbReference>
<evidence type="ECO:0000256" key="4">
    <source>
        <dbReference type="ARBA" id="ARBA00023136"/>
    </source>
</evidence>
<reference evidence="6 7" key="1">
    <citation type="journal article" date="2014" name="PLoS Genet.">
        <title>Phylogenetically driven sequencing of extremely halophilic archaea reveals strategies for static and dynamic osmo-response.</title>
        <authorList>
            <person name="Becker E.A."/>
            <person name="Seitzer P.M."/>
            <person name="Tritt A."/>
            <person name="Larsen D."/>
            <person name="Krusor M."/>
            <person name="Yao A.I."/>
            <person name="Wu D."/>
            <person name="Madern D."/>
            <person name="Eisen J.A."/>
            <person name="Darling A.E."/>
            <person name="Facciotti M.T."/>
        </authorList>
    </citation>
    <scope>NUCLEOTIDE SEQUENCE [LARGE SCALE GENOMIC DNA]</scope>
    <source>
        <strain evidence="6 7">JCM 10989</strain>
    </source>
</reference>
<evidence type="ECO:0000313" key="6">
    <source>
        <dbReference type="EMBL" id="ELY94001.1"/>
    </source>
</evidence>
<feature type="transmembrane region" description="Helical" evidence="5">
    <location>
        <begin position="48"/>
        <end position="68"/>
    </location>
</feature>
<dbReference type="AlphaFoldDB" id="M0A6N7"/>
<evidence type="ECO:0000256" key="3">
    <source>
        <dbReference type="ARBA" id="ARBA00022989"/>
    </source>
</evidence>
<keyword evidence="3 5" id="KW-1133">Transmembrane helix</keyword>
<comment type="caution">
    <text evidence="6">The sequence shown here is derived from an EMBL/GenBank/DDBJ whole genome shotgun (WGS) entry which is preliminary data.</text>
</comment>
<dbReference type="STRING" id="1227493.C483_04959"/>
<dbReference type="PROSITE" id="PS50244">
    <property type="entry name" value="S5A_REDUCTASE"/>
    <property type="match status" value="1"/>
</dbReference>
<dbReference type="Gene3D" id="1.20.120.1630">
    <property type="match status" value="1"/>
</dbReference>
<dbReference type="RefSeq" id="WP_006652236.1">
    <property type="nucleotide sequence ID" value="NZ_AOIM01000013.1"/>
</dbReference>